<name>A0A329S4D7_9STRA</name>
<gene>
    <name evidence="2" type="ORF">PC110_g12119</name>
</gene>
<evidence type="ECO:0000313" key="2">
    <source>
        <dbReference type="EMBL" id="RAW31539.1"/>
    </source>
</evidence>
<organism evidence="2 3">
    <name type="scientific">Phytophthora cactorum</name>
    <dbReference type="NCBI Taxonomy" id="29920"/>
    <lineage>
        <taxon>Eukaryota</taxon>
        <taxon>Sar</taxon>
        <taxon>Stramenopiles</taxon>
        <taxon>Oomycota</taxon>
        <taxon>Peronosporomycetes</taxon>
        <taxon>Peronosporales</taxon>
        <taxon>Peronosporaceae</taxon>
        <taxon>Phytophthora</taxon>
    </lineage>
</organism>
<dbReference type="Proteomes" id="UP000251314">
    <property type="component" value="Unassembled WGS sequence"/>
</dbReference>
<sequence>MTEACFRHSPGNTNVVADAFSRAPVRTLAAVGRRRRRRRAAASTTAADAVEVRDVDGNVRNEDEVAGDGTTATTRNTDEVSMVPGESQQVVASAPDDRCDANELDDALPAGEASVPPGTEEHEEPRNDVVAAAPAVPPHDARTVPESEEGEHGVDVVMGKLCAHYFGLHVSARPNHEAPNTEVHTSPRHASGPGLQATAEASAFQIPLRKMMLLMWLVMGVLPMTLPTRSYAKFVTPYKITPCLVDPDEGITETSDIWTLGPVKEWYSAGVYWNIMPTHYFHRKDGIRCHYVIPQYNVHGNYFVGNETTGPFPTSSEDCADESYPSQHFLYHGSICFYSLYGEVKGTYCPKYGAAYVLVGGLGTFYIKGLH</sequence>
<comment type="caution">
    <text evidence="2">The sequence shown here is derived from an EMBL/GenBank/DDBJ whole genome shotgun (WGS) entry which is preliminary data.</text>
</comment>
<dbReference type="EMBL" id="MJFZ01000318">
    <property type="protein sequence ID" value="RAW31539.1"/>
    <property type="molecule type" value="Genomic_DNA"/>
</dbReference>
<dbReference type="AlphaFoldDB" id="A0A329S4D7"/>
<reference evidence="2 3" key="1">
    <citation type="submission" date="2018-01" db="EMBL/GenBank/DDBJ databases">
        <title>Draft genome of the strawberry crown rot pathogen Phytophthora cactorum.</title>
        <authorList>
            <person name="Armitage A.D."/>
            <person name="Lysoe E."/>
            <person name="Nellist C.F."/>
            <person name="Harrison R.J."/>
            <person name="Brurberg M.B."/>
        </authorList>
    </citation>
    <scope>NUCLEOTIDE SEQUENCE [LARGE SCALE GENOMIC DNA]</scope>
    <source>
        <strain evidence="2 3">10300</strain>
    </source>
</reference>
<feature type="region of interest" description="Disordered" evidence="1">
    <location>
        <begin position="57"/>
        <end position="126"/>
    </location>
</feature>
<feature type="region of interest" description="Disordered" evidence="1">
    <location>
        <begin position="176"/>
        <end position="196"/>
    </location>
</feature>
<evidence type="ECO:0000313" key="3">
    <source>
        <dbReference type="Proteomes" id="UP000251314"/>
    </source>
</evidence>
<protein>
    <submittedName>
        <fullName evidence="2">Uncharacterized protein</fullName>
    </submittedName>
</protein>
<dbReference type="VEuPathDB" id="FungiDB:PC110_g12119"/>
<proteinExistence type="predicted"/>
<keyword evidence="3" id="KW-1185">Reference proteome</keyword>
<evidence type="ECO:0000256" key="1">
    <source>
        <dbReference type="SAM" id="MobiDB-lite"/>
    </source>
</evidence>
<dbReference type="OrthoDB" id="10489093at2759"/>
<accession>A0A329S4D7</accession>